<keyword evidence="3" id="KW-0472">Membrane</keyword>
<evidence type="ECO:0000313" key="5">
    <source>
        <dbReference type="EMBL" id="MAA11319.1"/>
    </source>
</evidence>
<sequence length="102" mass="11455">MPTFTVLVGALIVSTMVYCPVLESANIYLRRGHCTHKKGTIKNGEKRNLKNPCAEATCNGGNLSLRMCERDATTDDRNCEIYVNKTARYPHCCPRLFCSLQK</sequence>
<dbReference type="EMBL" id="GFPF01000173">
    <property type="protein sequence ID" value="MAA11319.1"/>
    <property type="molecule type" value="Transcribed_RNA"/>
</dbReference>
<name>A0A224Y734_9ACAR</name>
<keyword evidence="3" id="KW-0812">Transmembrane</keyword>
<feature type="transmembrane region" description="Helical" evidence="3">
    <location>
        <begin position="6"/>
        <end position="29"/>
    </location>
</feature>
<reference evidence="5" key="1">
    <citation type="journal article" date="2017" name="Parasit. Vectors">
        <title>Sialotranscriptomics of Rhipicephalus zambeziensis reveals intricate expression profiles of secretory proteins and suggests tight temporal transcriptional regulation during blood-feeding.</title>
        <authorList>
            <person name="de Castro M.H."/>
            <person name="de Klerk D."/>
            <person name="Pienaar R."/>
            <person name="Rees D.J.G."/>
            <person name="Mans B.J."/>
        </authorList>
    </citation>
    <scope>NUCLEOTIDE SEQUENCE</scope>
    <source>
        <tissue evidence="5">Salivary glands</tissue>
    </source>
</reference>
<keyword evidence="3" id="KW-1133">Transmembrane helix</keyword>
<protein>
    <submittedName>
        <fullName evidence="5">8.9 kDa family member</fullName>
    </submittedName>
</protein>
<dbReference type="Pfam" id="PF15430">
    <property type="entry name" value="SVWC"/>
    <property type="match status" value="1"/>
</dbReference>
<feature type="domain" description="Single" evidence="4">
    <location>
        <begin position="34"/>
        <end position="98"/>
    </location>
</feature>
<evidence type="ECO:0000256" key="3">
    <source>
        <dbReference type="SAM" id="Phobius"/>
    </source>
</evidence>
<dbReference type="InterPro" id="IPR029277">
    <property type="entry name" value="SVWC_dom"/>
</dbReference>
<comment type="subcellular location">
    <subcellularLocation>
        <location evidence="1">Secreted</location>
    </subcellularLocation>
</comment>
<organism evidence="5">
    <name type="scientific">Rhipicephalus zambeziensis</name>
    <dbReference type="NCBI Taxonomy" id="60191"/>
    <lineage>
        <taxon>Eukaryota</taxon>
        <taxon>Metazoa</taxon>
        <taxon>Ecdysozoa</taxon>
        <taxon>Arthropoda</taxon>
        <taxon>Chelicerata</taxon>
        <taxon>Arachnida</taxon>
        <taxon>Acari</taxon>
        <taxon>Parasitiformes</taxon>
        <taxon>Ixodida</taxon>
        <taxon>Ixodoidea</taxon>
        <taxon>Ixodidae</taxon>
        <taxon>Rhipicephalinae</taxon>
        <taxon>Rhipicephalus</taxon>
        <taxon>Rhipicephalus</taxon>
    </lineage>
</organism>
<evidence type="ECO:0000259" key="4">
    <source>
        <dbReference type="SMART" id="SM01318"/>
    </source>
</evidence>
<keyword evidence="2" id="KW-0964">Secreted</keyword>
<evidence type="ECO:0000256" key="2">
    <source>
        <dbReference type="ARBA" id="ARBA00022525"/>
    </source>
</evidence>
<dbReference type="AlphaFoldDB" id="A0A224Y734"/>
<proteinExistence type="predicted"/>
<dbReference type="SMART" id="SM01318">
    <property type="entry name" value="SVWC"/>
    <property type="match status" value="1"/>
</dbReference>
<evidence type="ECO:0000256" key="1">
    <source>
        <dbReference type="ARBA" id="ARBA00004613"/>
    </source>
</evidence>
<accession>A0A224Y734</accession>
<dbReference type="GO" id="GO:0005576">
    <property type="term" value="C:extracellular region"/>
    <property type="evidence" value="ECO:0007669"/>
    <property type="project" value="UniProtKB-SubCell"/>
</dbReference>